<organism evidence="1 2">
    <name type="scientific">Lactonifactor longoviformis DSM 17459</name>
    <dbReference type="NCBI Taxonomy" id="1122155"/>
    <lineage>
        <taxon>Bacteria</taxon>
        <taxon>Bacillati</taxon>
        <taxon>Bacillota</taxon>
        <taxon>Clostridia</taxon>
        <taxon>Eubacteriales</taxon>
        <taxon>Clostridiaceae</taxon>
        <taxon>Lactonifactor</taxon>
    </lineage>
</organism>
<dbReference type="AlphaFoldDB" id="A0A1M5D2E2"/>
<dbReference type="EMBL" id="FQVI01000052">
    <property type="protein sequence ID" value="SHF61025.1"/>
    <property type="molecule type" value="Genomic_DNA"/>
</dbReference>
<keyword evidence="2" id="KW-1185">Reference proteome</keyword>
<proteinExistence type="predicted"/>
<evidence type="ECO:0008006" key="3">
    <source>
        <dbReference type="Google" id="ProtNLM"/>
    </source>
</evidence>
<name>A0A1M5D2E2_9CLOT</name>
<dbReference type="RefSeq" id="WP_072854878.1">
    <property type="nucleotide sequence ID" value="NZ_FQVI01000052.1"/>
</dbReference>
<reference evidence="1 2" key="1">
    <citation type="submission" date="2016-11" db="EMBL/GenBank/DDBJ databases">
        <authorList>
            <person name="Jaros S."/>
            <person name="Januszkiewicz K."/>
            <person name="Wedrychowicz H."/>
        </authorList>
    </citation>
    <scope>NUCLEOTIDE SEQUENCE [LARGE SCALE GENOMIC DNA]</scope>
    <source>
        <strain evidence="1 2">DSM 17459</strain>
    </source>
</reference>
<protein>
    <recommendedName>
        <fullName evidence="3">DUF3783 domain-containing protein</fullName>
    </recommendedName>
</protein>
<dbReference type="STRING" id="1122155.SAMN02745158_04386"/>
<dbReference type="Pfam" id="PF12646">
    <property type="entry name" value="DUF3783"/>
    <property type="match status" value="1"/>
</dbReference>
<dbReference type="OrthoDB" id="1049518at2"/>
<dbReference type="Proteomes" id="UP000184245">
    <property type="component" value="Unassembled WGS sequence"/>
</dbReference>
<evidence type="ECO:0000313" key="1">
    <source>
        <dbReference type="EMBL" id="SHF61025.1"/>
    </source>
</evidence>
<sequence>MNPGCTVLLYNITDPGRKQKIKFICVRLGAKIITVEPAEYLQPVGALAKIPGMEKGAEAYEGPGFSEEMMLLKGFTDGQLNDLLRAFRRERLDKVNLKAVLTDTNREWNSLELYEELKREHEKMSGDPGQA</sequence>
<dbReference type="InterPro" id="IPR016621">
    <property type="entry name" value="UCP014543"/>
</dbReference>
<accession>A0A1M5D2E2</accession>
<evidence type="ECO:0000313" key="2">
    <source>
        <dbReference type="Proteomes" id="UP000184245"/>
    </source>
</evidence>
<gene>
    <name evidence="1" type="ORF">SAMN02745158_04386</name>
</gene>